<evidence type="ECO:0000313" key="1">
    <source>
        <dbReference type="EnsemblFungi" id="FOXG_02485P0"/>
    </source>
</evidence>
<organism evidence="1 2">
    <name type="scientific">Fusarium oxysporum (strain Fo5176)</name>
    <name type="common">Fusarium vascular wilt</name>
    <dbReference type="NCBI Taxonomy" id="660025"/>
    <lineage>
        <taxon>Eukaryota</taxon>
        <taxon>Fungi</taxon>
        <taxon>Dikarya</taxon>
        <taxon>Ascomycota</taxon>
        <taxon>Pezizomycotina</taxon>
        <taxon>Sordariomycetes</taxon>
        <taxon>Hypocreomycetidae</taxon>
        <taxon>Hypocreales</taxon>
        <taxon>Nectriaceae</taxon>
        <taxon>Fusarium</taxon>
        <taxon>Fusarium oxysporum species complex</taxon>
    </lineage>
</organism>
<dbReference type="Proteomes" id="UP000002489">
    <property type="component" value="Unassembled WGS sequence"/>
</dbReference>
<proteinExistence type="predicted"/>
<evidence type="ECO:0000313" key="2">
    <source>
        <dbReference type="Proteomes" id="UP000002489"/>
    </source>
</evidence>
<name>A0A0D2XEZ6_FUSOF</name>
<sequence length="104" mass="10928">MSINFLGDNSTTIALGAKVKDIKFKYTNGKEATIAEGEKANLEGEAYEAYVTYNNGVVKAFTVSAGFVFPKNALATVEFSIAQTTISVISEKGVGGELKLVAGV</sequence>
<reference evidence="2" key="1">
    <citation type="journal article" date="2012" name="Mol. Plant Microbe Interact.">
        <title>A highly conserved effector in Fusarium oxysporum is required for full virulence on Arabidopsis.</title>
        <authorList>
            <person name="Thatcher L.F."/>
            <person name="Gardiner D.M."/>
            <person name="Kazan K."/>
            <person name="Manners J."/>
        </authorList>
    </citation>
    <scope>NUCLEOTIDE SEQUENCE [LARGE SCALE GENOMIC DNA]</scope>
    <source>
        <strain evidence="2">Fo5176</strain>
    </source>
</reference>
<accession>A0A0D2XEZ6</accession>
<dbReference type="EnsemblFungi" id="FOXG_02485T0">
    <property type="protein sequence ID" value="FOXG_02485P0"/>
    <property type="gene ID" value="FOXG_02485"/>
</dbReference>
<reference evidence="1" key="2">
    <citation type="submission" date="2025-08" db="UniProtKB">
        <authorList>
            <consortium name="EnsemblFungi"/>
        </authorList>
    </citation>
    <scope>IDENTIFICATION</scope>
    <source>
        <strain evidence="1">4287 / CBS 123668 / FGSC 9935 / NRRL 34936</strain>
    </source>
</reference>
<protein>
    <submittedName>
        <fullName evidence="1">Uncharacterized protein</fullName>
    </submittedName>
</protein>
<dbReference type="AlphaFoldDB" id="A0A0D2XEZ6"/>
<gene>
    <name evidence="1" type="primary">28944678</name>
</gene>
<dbReference type="VEuPathDB" id="FungiDB:FOXG_02485"/>